<dbReference type="SUPFAM" id="SSF52172">
    <property type="entry name" value="CheY-like"/>
    <property type="match status" value="1"/>
</dbReference>
<accession>A0A841U819</accession>
<dbReference type="GO" id="GO:0003700">
    <property type="term" value="F:DNA-binding transcription factor activity"/>
    <property type="evidence" value="ECO:0007669"/>
    <property type="project" value="InterPro"/>
</dbReference>
<evidence type="ECO:0000256" key="2">
    <source>
        <dbReference type="ARBA" id="ARBA00023125"/>
    </source>
</evidence>
<dbReference type="PRINTS" id="PR00032">
    <property type="entry name" value="HTHARAC"/>
</dbReference>
<dbReference type="PROSITE" id="PS50110">
    <property type="entry name" value="RESPONSE_REGULATORY"/>
    <property type="match status" value="1"/>
</dbReference>
<dbReference type="Gene3D" id="3.40.50.2300">
    <property type="match status" value="1"/>
</dbReference>
<dbReference type="Pfam" id="PF12833">
    <property type="entry name" value="HTH_18"/>
    <property type="match status" value="1"/>
</dbReference>
<dbReference type="Pfam" id="PF00072">
    <property type="entry name" value="Response_reg"/>
    <property type="match status" value="1"/>
</dbReference>
<feature type="modified residue" description="4-aspartylphosphate" evidence="4">
    <location>
        <position position="56"/>
    </location>
</feature>
<dbReference type="InterPro" id="IPR020449">
    <property type="entry name" value="Tscrpt_reg_AraC-type_HTH"/>
</dbReference>
<dbReference type="Proteomes" id="UP000553776">
    <property type="component" value="Unassembled WGS sequence"/>
</dbReference>
<evidence type="ECO:0000259" key="6">
    <source>
        <dbReference type="PROSITE" id="PS50110"/>
    </source>
</evidence>
<dbReference type="GO" id="GO:0043565">
    <property type="term" value="F:sequence-specific DNA binding"/>
    <property type="evidence" value="ECO:0007669"/>
    <property type="project" value="InterPro"/>
</dbReference>
<evidence type="ECO:0000313" key="8">
    <source>
        <dbReference type="Proteomes" id="UP000553776"/>
    </source>
</evidence>
<dbReference type="PROSITE" id="PS01124">
    <property type="entry name" value="HTH_ARAC_FAMILY_2"/>
    <property type="match status" value="1"/>
</dbReference>
<dbReference type="SUPFAM" id="SSF46689">
    <property type="entry name" value="Homeodomain-like"/>
    <property type="match status" value="2"/>
</dbReference>
<dbReference type="SMART" id="SM00448">
    <property type="entry name" value="REC"/>
    <property type="match status" value="1"/>
</dbReference>
<comment type="caution">
    <text evidence="7">The sequence shown here is derived from an EMBL/GenBank/DDBJ whole genome shotgun (WGS) entry which is preliminary data.</text>
</comment>
<dbReference type="InterPro" id="IPR018062">
    <property type="entry name" value="HTH_AraC-typ_CS"/>
</dbReference>
<keyword evidence="1" id="KW-0805">Transcription regulation</keyword>
<dbReference type="RefSeq" id="WP_185138081.1">
    <property type="nucleotide sequence ID" value="NZ_JACJVR010000085.1"/>
</dbReference>
<name>A0A841U819_9BACL</name>
<dbReference type="InterPro" id="IPR009057">
    <property type="entry name" value="Homeodomain-like_sf"/>
</dbReference>
<evidence type="ECO:0000256" key="4">
    <source>
        <dbReference type="PROSITE-ProRule" id="PRU00169"/>
    </source>
</evidence>
<sequence>MKRKLMIVDDETNIRVGLRAMIERQFPDRYDILLAANGAEALGVLSGGDVELLITDIRMPVMDGIELLERLRELPRTPAVVILSGYDDFQYAKAAIHYQAKEYLLKPIVRTELFAVLERLEDELRLNGERDIRAAAAEPEASERLAQVLQRENVDEKEVRGLLLEAGLDWLDGEYTVGLLKAPAKAADILAASLERGTASGEADWVSCVVREGETVVVARDPNLFPGLLARLRSYSLGQPYLAHSSRARGMGQLRLAYSQARQASKYFLLMHPESGMIGYDAVRGLDSGCPVPEETIRKISNLIGLGRLPEMKRLLQQALDIRVVSRCEIGYLMAVSRLLNEVVFDRVFRTYGEESVEILKLYKKAGHVENFDRFHDYYHHVEQLLERLDEYVAGVRSAHAERADMQKAVDYLHEHYHEDVNMAVVSNYMSLNYTYFSEAFKEFTGESFSAYLRKLRLGKAKELLAKTDLKVYEISARSGFESAKHFTRMFKESEGITPLEYRSRESAARARS</sequence>
<evidence type="ECO:0000259" key="5">
    <source>
        <dbReference type="PROSITE" id="PS01124"/>
    </source>
</evidence>
<proteinExistence type="predicted"/>
<dbReference type="PANTHER" id="PTHR43280:SF28">
    <property type="entry name" value="HTH-TYPE TRANSCRIPTIONAL ACTIVATOR RHAS"/>
    <property type="match status" value="1"/>
</dbReference>
<dbReference type="CDD" id="cd17536">
    <property type="entry name" value="REC_YesN-like"/>
    <property type="match status" value="1"/>
</dbReference>
<feature type="domain" description="HTH araC/xylS-type" evidence="5">
    <location>
        <begin position="407"/>
        <end position="505"/>
    </location>
</feature>
<reference evidence="7 8" key="1">
    <citation type="submission" date="2020-08" db="EMBL/GenBank/DDBJ databases">
        <title>Cohnella phylogeny.</title>
        <authorList>
            <person name="Dunlap C."/>
        </authorList>
    </citation>
    <scope>NUCLEOTIDE SEQUENCE [LARGE SCALE GENOMIC DNA]</scope>
    <source>
        <strain evidence="7 8">DSM 25239</strain>
    </source>
</reference>
<keyword evidence="2" id="KW-0238">DNA-binding</keyword>
<evidence type="ECO:0000256" key="3">
    <source>
        <dbReference type="ARBA" id="ARBA00023163"/>
    </source>
</evidence>
<keyword evidence="8" id="KW-1185">Reference proteome</keyword>
<dbReference type="Gene3D" id="1.10.10.60">
    <property type="entry name" value="Homeodomain-like"/>
    <property type="match status" value="2"/>
</dbReference>
<protein>
    <submittedName>
        <fullName evidence="7">Response regulator</fullName>
    </submittedName>
</protein>
<dbReference type="EMBL" id="JACJVR010000085">
    <property type="protein sequence ID" value="MBB6694110.1"/>
    <property type="molecule type" value="Genomic_DNA"/>
</dbReference>
<dbReference type="PROSITE" id="PS00041">
    <property type="entry name" value="HTH_ARAC_FAMILY_1"/>
    <property type="match status" value="1"/>
</dbReference>
<dbReference type="AlphaFoldDB" id="A0A841U819"/>
<gene>
    <name evidence="7" type="ORF">H7B90_22155</name>
</gene>
<feature type="domain" description="Response regulatory" evidence="6">
    <location>
        <begin position="4"/>
        <end position="121"/>
    </location>
</feature>
<dbReference type="GO" id="GO:0000160">
    <property type="term" value="P:phosphorelay signal transduction system"/>
    <property type="evidence" value="ECO:0007669"/>
    <property type="project" value="InterPro"/>
</dbReference>
<dbReference type="SMART" id="SM00342">
    <property type="entry name" value="HTH_ARAC"/>
    <property type="match status" value="1"/>
</dbReference>
<organism evidence="7 8">
    <name type="scientific">Cohnella xylanilytica</name>
    <dbReference type="NCBI Taxonomy" id="557555"/>
    <lineage>
        <taxon>Bacteria</taxon>
        <taxon>Bacillati</taxon>
        <taxon>Bacillota</taxon>
        <taxon>Bacilli</taxon>
        <taxon>Bacillales</taxon>
        <taxon>Paenibacillaceae</taxon>
        <taxon>Cohnella</taxon>
    </lineage>
</organism>
<dbReference type="InterPro" id="IPR018060">
    <property type="entry name" value="HTH_AraC"/>
</dbReference>
<evidence type="ECO:0000256" key="1">
    <source>
        <dbReference type="ARBA" id="ARBA00023015"/>
    </source>
</evidence>
<dbReference type="InterPro" id="IPR011006">
    <property type="entry name" value="CheY-like_superfamily"/>
</dbReference>
<dbReference type="PANTHER" id="PTHR43280">
    <property type="entry name" value="ARAC-FAMILY TRANSCRIPTIONAL REGULATOR"/>
    <property type="match status" value="1"/>
</dbReference>
<dbReference type="InterPro" id="IPR001789">
    <property type="entry name" value="Sig_transdc_resp-reg_receiver"/>
</dbReference>
<evidence type="ECO:0000313" key="7">
    <source>
        <dbReference type="EMBL" id="MBB6694110.1"/>
    </source>
</evidence>
<keyword evidence="3" id="KW-0804">Transcription</keyword>
<keyword evidence="4" id="KW-0597">Phosphoprotein</keyword>